<keyword evidence="2" id="KW-1185">Reference proteome</keyword>
<dbReference type="Proteomes" id="UP001056268">
    <property type="component" value="Chromosome"/>
</dbReference>
<reference evidence="1" key="1">
    <citation type="submission" date="2022-05" db="EMBL/GenBank/DDBJ databases">
        <title>Tracking Rickettsia raoultii infection dynamics in vivo by bioorthogonal metabolic labeling.</title>
        <authorList>
            <person name="Zhu D.-Y."/>
            <person name="Jia N."/>
            <person name="Li C."/>
            <person name="Zhang M.-Z."/>
            <person name="Liu H.-B."/>
            <person name="Cao W.-C."/>
        </authorList>
    </citation>
    <scope>NUCLEOTIDE SEQUENCE</scope>
    <source>
        <strain evidence="1">BIME</strain>
    </source>
</reference>
<dbReference type="RefSeq" id="WP_232218632.1">
    <property type="nucleotide sequence ID" value="NZ_CP010969.1"/>
</dbReference>
<evidence type="ECO:0000313" key="1">
    <source>
        <dbReference type="EMBL" id="URW78315.1"/>
    </source>
</evidence>
<accession>A0ABY4U0Z4</accession>
<dbReference type="EMBL" id="CP098324">
    <property type="protein sequence ID" value="URW78315.1"/>
    <property type="molecule type" value="Genomic_DNA"/>
</dbReference>
<name>A0ABY4U0Z4_RICCR</name>
<gene>
    <name evidence="1" type="ORF">NBT09_03080</name>
</gene>
<organism evidence="1 2">
    <name type="scientific">Rickettsia conorii subsp. raoultii</name>
    <dbReference type="NCBI Taxonomy" id="369822"/>
    <lineage>
        <taxon>Bacteria</taxon>
        <taxon>Pseudomonadati</taxon>
        <taxon>Pseudomonadota</taxon>
        <taxon>Alphaproteobacteria</taxon>
        <taxon>Rickettsiales</taxon>
        <taxon>Rickettsiaceae</taxon>
        <taxon>Rickettsieae</taxon>
        <taxon>Rickettsia</taxon>
        <taxon>spotted fever group</taxon>
    </lineage>
</organism>
<proteinExistence type="predicted"/>
<protein>
    <submittedName>
        <fullName evidence="1">Uncharacterized protein</fullName>
    </submittedName>
</protein>
<evidence type="ECO:0000313" key="2">
    <source>
        <dbReference type="Proteomes" id="UP001056268"/>
    </source>
</evidence>
<sequence>MGKFKKALTYLGIIKNTKKVVSKEEKIIGTYELGNFTNDKNSIENFLNNLDFHEEKLYAYDLSGTKVGEVGDFGKVVLDENIKLDETILQKKMKKYLLLKKMVNS</sequence>